<protein>
    <submittedName>
        <fullName evidence="3">Polymer-forming cytoskeletal protein</fullName>
    </submittedName>
</protein>
<accession>A0A7X3CPA5</accession>
<feature type="region of interest" description="Disordered" evidence="2">
    <location>
        <begin position="108"/>
        <end position="142"/>
    </location>
</feature>
<dbReference type="Pfam" id="PF04519">
    <property type="entry name" value="Bactofilin"/>
    <property type="match status" value="1"/>
</dbReference>
<dbReference type="AlphaFoldDB" id="A0A7X3CPA5"/>
<organism evidence="3 4">
    <name type="scientific">Paenibacillus woosongensis</name>
    <dbReference type="NCBI Taxonomy" id="307580"/>
    <lineage>
        <taxon>Bacteria</taxon>
        <taxon>Bacillati</taxon>
        <taxon>Bacillota</taxon>
        <taxon>Bacilli</taxon>
        <taxon>Bacillales</taxon>
        <taxon>Paenibacillaceae</taxon>
        <taxon>Paenibacillus</taxon>
    </lineage>
</organism>
<comment type="similarity">
    <text evidence="1">Belongs to the bactofilin family.</text>
</comment>
<reference evidence="3 4" key="1">
    <citation type="submission" date="2019-11" db="EMBL/GenBank/DDBJ databases">
        <title>Draft genome sequences of five Paenibacillus species of dairy origin.</title>
        <authorList>
            <person name="Olajide A.M."/>
            <person name="Chen S."/>
            <person name="Lapointe G."/>
        </authorList>
    </citation>
    <scope>NUCLEOTIDE SEQUENCE [LARGE SCALE GENOMIC DNA]</scope>
    <source>
        <strain evidence="3 4">12CR55</strain>
    </source>
</reference>
<proteinExistence type="inferred from homology"/>
<evidence type="ECO:0000256" key="1">
    <source>
        <dbReference type="ARBA" id="ARBA00044755"/>
    </source>
</evidence>
<dbReference type="PANTHER" id="PTHR35024">
    <property type="entry name" value="HYPOTHETICAL CYTOSOLIC PROTEIN"/>
    <property type="match status" value="1"/>
</dbReference>
<dbReference type="Proteomes" id="UP000447876">
    <property type="component" value="Unassembled WGS sequence"/>
</dbReference>
<dbReference type="EMBL" id="WNZW01000004">
    <property type="protein sequence ID" value="MUG46002.1"/>
    <property type="molecule type" value="Genomic_DNA"/>
</dbReference>
<dbReference type="InterPro" id="IPR007607">
    <property type="entry name" value="BacA/B"/>
</dbReference>
<sequence>MFKSKAVPVKLDPDTTDTLVGEGSSFEGNIKSDASIRIEGKVTGDIECKGDVTIGEKGQVKSNISARNVIIAGTVTGDIQTKSKLSITATGKLFGNIEVASLSIEEGSVFEGSSRMSSQPETAPSASKEAAATSEKKSEKKS</sequence>
<dbReference type="OrthoDB" id="9789407at2"/>
<feature type="compositionally biased region" description="Low complexity" evidence="2">
    <location>
        <begin position="120"/>
        <end position="133"/>
    </location>
</feature>
<name>A0A7X3CPA5_9BACL</name>
<gene>
    <name evidence="3" type="ORF">GNP95_13485</name>
</gene>
<evidence type="ECO:0000256" key="2">
    <source>
        <dbReference type="SAM" id="MobiDB-lite"/>
    </source>
</evidence>
<evidence type="ECO:0000313" key="3">
    <source>
        <dbReference type="EMBL" id="MUG46002.1"/>
    </source>
</evidence>
<evidence type="ECO:0000313" key="4">
    <source>
        <dbReference type="Proteomes" id="UP000447876"/>
    </source>
</evidence>
<dbReference type="PANTHER" id="PTHR35024:SF4">
    <property type="entry name" value="POLYMER-FORMING CYTOSKELETAL PROTEIN"/>
    <property type="match status" value="1"/>
</dbReference>
<comment type="caution">
    <text evidence="3">The sequence shown here is derived from an EMBL/GenBank/DDBJ whole genome shotgun (WGS) entry which is preliminary data.</text>
</comment>
<dbReference type="RefSeq" id="WP_155611407.1">
    <property type="nucleotide sequence ID" value="NZ_WNZW01000004.1"/>
</dbReference>